<dbReference type="EMBL" id="CAADRP010000008">
    <property type="protein sequence ID" value="VFU21658.1"/>
    <property type="molecule type" value="Genomic_DNA"/>
</dbReference>
<accession>A0A6N2K2B3</accession>
<dbReference type="InterPro" id="IPR039762">
    <property type="entry name" value="Nmd2/UPF2"/>
</dbReference>
<dbReference type="Gene3D" id="1.25.40.180">
    <property type="match status" value="1"/>
</dbReference>
<dbReference type="GO" id="GO:0005737">
    <property type="term" value="C:cytoplasm"/>
    <property type="evidence" value="ECO:0007669"/>
    <property type="project" value="TreeGrafter"/>
</dbReference>
<protein>
    <submittedName>
        <fullName evidence="1">Uncharacterized protein</fullName>
    </submittedName>
</protein>
<reference evidence="1" key="1">
    <citation type="submission" date="2019-03" db="EMBL/GenBank/DDBJ databases">
        <authorList>
            <person name="Mank J."/>
            <person name="Almeida P."/>
        </authorList>
    </citation>
    <scope>NUCLEOTIDE SEQUENCE</scope>
    <source>
        <strain evidence="1">78183</strain>
    </source>
</reference>
<proteinExistence type="predicted"/>
<evidence type="ECO:0000313" key="1">
    <source>
        <dbReference type="EMBL" id="VFU21658.1"/>
    </source>
</evidence>
<dbReference type="GO" id="GO:0000184">
    <property type="term" value="P:nuclear-transcribed mRNA catabolic process, nonsense-mediated decay"/>
    <property type="evidence" value="ECO:0007669"/>
    <property type="project" value="InterPro"/>
</dbReference>
<dbReference type="PANTHER" id="PTHR12839">
    <property type="entry name" value="NONSENSE-MEDIATED MRNA DECAY PROTEIN 2 UP-FRAMESHIFT SUPPRESSOR 2"/>
    <property type="match status" value="1"/>
</dbReference>
<organism evidence="1">
    <name type="scientific">Salix viminalis</name>
    <name type="common">Common osier</name>
    <name type="synonym">Basket willow</name>
    <dbReference type="NCBI Taxonomy" id="40686"/>
    <lineage>
        <taxon>Eukaryota</taxon>
        <taxon>Viridiplantae</taxon>
        <taxon>Streptophyta</taxon>
        <taxon>Embryophyta</taxon>
        <taxon>Tracheophyta</taxon>
        <taxon>Spermatophyta</taxon>
        <taxon>Magnoliopsida</taxon>
        <taxon>eudicotyledons</taxon>
        <taxon>Gunneridae</taxon>
        <taxon>Pentapetalae</taxon>
        <taxon>rosids</taxon>
        <taxon>fabids</taxon>
        <taxon>Malpighiales</taxon>
        <taxon>Salicaceae</taxon>
        <taxon>Saliceae</taxon>
        <taxon>Salix</taxon>
    </lineage>
</organism>
<gene>
    <name evidence="1" type="ORF">SVIM_LOCUS15799</name>
</gene>
<name>A0A6N2K2B3_SALVM</name>
<dbReference type="PANTHER" id="PTHR12839:SF7">
    <property type="entry name" value="REGULATOR OF NONSENSE TRANSCRIPTS 2"/>
    <property type="match status" value="1"/>
</dbReference>
<sequence>MELYFVGVTEDSGICINIIKDLTRRVFLGLPPSGQETQEEFLKGHSITSDQKKVFRKAFHTYYDGVAELLQSEHASLRQMEHEDVKMFNAKGELSDDNVSSYEKLRKSYDHLYRNVSSF</sequence>
<dbReference type="GO" id="GO:0035145">
    <property type="term" value="C:exon-exon junction complex"/>
    <property type="evidence" value="ECO:0007669"/>
    <property type="project" value="TreeGrafter"/>
</dbReference>
<dbReference type="AlphaFoldDB" id="A0A6N2K2B3"/>